<dbReference type="WBParaSite" id="EEL_0000932601-mRNA-1">
    <property type="protein sequence ID" value="EEL_0000932601-mRNA-1"/>
    <property type="gene ID" value="EEL_0000932601"/>
</dbReference>
<feature type="region of interest" description="Disordered" evidence="1">
    <location>
        <begin position="1"/>
        <end position="144"/>
    </location>
</feature>
<name>A0A0R3S3I4_9BILA</name>
<feature type="compositionally biased region" description="Polar residues" evidence="1">
    <location>
        <begin position="103"/>
        <end position="112"/>
    </location>
</feature>
<reference evidence="3" key="1">
    <citation type="submission" date="2017-02" db="UniProtKB">
        <authorList>
            <consortium name="WormBaseParasite"/>
        </authorList>
    </citation>
    <scope>IDENTIFICATION</scope>
</reference>
<accession>A0A0R3S3I4</accession>
<evidence type="ECO:0000313" key="2">
    <source>
        <dbReference type="Proteomes" id="UP000050640"/>
    </source>
</evidence>
<evidence type="ECO:0000256" key="1">
    <source>
        <dbReference type="SAM" id="MobiDB-lite"/>
    </source>
</evidence>
<sequence length="316" mass="35475">MWESFSVPNGFKGGTRKGTRRSNRGRKRKVKEISDSDDSDGDNQSYDEGASDTRSEGSEASLRSSTHSRLGTPVTLVEEPTTESSKSTRMPRKRGPKSKKTSSDIPTTSLKISESKNNDDNKLELEELEEEKSFKEQEAEEFPKVEVEVELDKKGEAKSIPLETKLDLPDNDKVEKDDSTLSEAEIFRIIKDDESESVEGKNTKRDDEVRLKKPEVFEGRSGSVQVVSNGQEQIINRLAFVVEGASGLSQISEQLQLHDYGDSDESKIRVIADQLKNETKIWTDAINTRFESFQYNGSHTITEVTVNQHTVPIIEL</sequence>
<dbReference type="STRING" id="1147741.A0A0R3S3I4"/>
<feature type="compositionally biased region" description="Basic and acidic residues" evidence="1">
    <location>
        <begin position="113"/>
        <end position="144"/>
    </location>
</feature>
<feature type="compositionally biased region" description="Basic residues" evidence="1">
    <location>
        <begin position="89"/>
        <end position="100"/>
    </location>
</feature>
<organism evidence="2 3">
    <name type="scientific">Elaeophora elaphi</name>
    <dbReference type="NCBI Taxonomy" id="1147741"/>
    <lineage>
        <taxon>Eukaryota</taxon>
        <taxon>Metazoa</taxon>
        <taxon>Ecdysozoa</taxon>
        <taxon>Nematoda</taxon>
        <taxon>Chromadorea</taxon>
        <taxon>Rhabditida</taxon>
        <taxon>Spirurina</taxon>
        <taxon>Spiruromorpha</taxon>
        <taxon>Filarioidea</taxon>
        <taxon>Onchocercidae</taxon>
        <taxon>Elaeophora</taxon>
    </lineage>
</organism>
<dbReference type="Proteomes" id="UP000050640">
    <property type="component" value="Unplaced"/>
</dbReference>
<evidence type="ECO:0000313" key="3">
    <source>
        <dbReference type="WBParaSite" id="EEL_0000932601-mRNA-1"/>
    </source>
</evidence>
<feature type="compositionally biased region" description="Basic residues" evidence="1">
    <location>
        <begin position="14"/>
        <end position="30"/>
    </location>
</feature>
<protein>
    <submittedName>
        <fullName evidence="3">Uncharacterized protein</fullName>
    </submittedName>
</protein>
<feature type="compositionally biased region" description="Low complexity" evidence="1">
    <location>
        <begin position="72"/>
        <end position="83"/>
    </location>
</feature>
<dbReference type="AlphaFoldDB" id="A0A0R3S3I4"/>
<keyword evidence="2" id="KW-1185">Reference proteome</keyword>
<proteinExistence type="predicted"/>